<comment type="caution">
    <text evidence="1">The sequence shown here is derived from an EMBL/GenBank/DDBJ whole genome shotgun (WGS) entry which is preliminary data.</text>
</comment>
<sequence>MEDDAKTLETSPITYKKLYHSSCFEYVKSNQRPKQFVSDGDEFRTMIIGNQGKANGSVDVSGCGGNDTNTNGYVIDAGSVEQAWLAKSRPYYMLSGPSTYEWMQSDYFLPLNACLALRLKQTMWMIAQLMTMWMIDVADVNSNVGPKNYKLGSRITHISVVVGPYVAASAVEAAVTALCEENEIPKEIFDTNENGWDHCKLRCTFNFSCILVRKKEFPFRIGRYVTGGVTWLNGAFGEVSKAGKVAQTKTRQQWKLVVSDLTANSQSYRTMC</sequence>
<proteinExistence type="predicted"/>
<name>A0A2U1PJ62_ARTAN</name>
<dbReference type="EMBL" id="PKPP01001085">
    <property type="protein sequence ID" value="PWA85801.1"/>
    <property type="molecule type" value="Genomic_DNA"/>
</dbReference>
<keyword evidence="2" id="KW-1185">Reference proteome</keyword>
<gene>
    <name evidence="1" type="ORF">CTI12_AA145210</name>
</gene>
<reference evidence="1 2" key="1">
    <citation type="journal article" date="2018" name="Mol. Plant">
        <title>The genome of Artemisia annua provides insight into the evolution of Asteraceae family and artemisinin biosynthesis.</title>
        <authorList>
            <person name="Shen Q."/>
            <person name="Zhang L."/>
            <person name="Liao Z."/>
            <person name="Wang S."/>
            <person name="Yan T."/>
            <person name="Shi P."/>
            <person name="Liu M."/>
            <person name="Fu X."/>
            <person name="Pan Q."/>
            <person name="Wang Y."/>
            <person name="Lv Z."/>
            <person name="Lu X."/>
            <person name="Zhang F."/>
            <person name="Jiang W."/>
            <person name="Ma Y."/>
            <person name="Chen M."/>
            <person name="Hao X."/>
            <person name="Li L."/>
            <person name="Tang Y."/>
            <person name="Lv G."/>
            <person name="Zhou Y."/>
            <person name="Sun X."/>
            <person name="Brodelius P.E."/>
            <person name="Rose J.K.C."/>
            <person name="Tang K."/>
        </authorList>
    </citation>
    <scope>NUCLEOTIDE SEQUENCE [LARGE SCALE GENOMIC DNA]</scope>
    <source>
        <strain evidence="2">cv. Huhao1</strain>
        <tissue evidence="1">Leaf</tissue>
    </source>
</reference>
<organism evidence="1 2">
    <name type="scientific">Artemisia annua</name>
    <name type="common">Sweet wormwood</name>
    <dbReference type="NCBI Taxonomy" id="35608"/>
    <lineage>
        <taxon>Eukaryota</taxon>
        <taxon>Viridiplantae</taxon>
        <taxon>Streptophyta</taxon>
        <taxon>Embryophyta</taxon>
        <taxon>Tracheophyta</taxon>
        <taxon>Spermatophyta</taxon>
        <taxon>Magnoliopsida</taxon>
        <taxon>eudicotyledons</taxon>
        <taxon>Gunneridae</taxon>
        <taxon>Pentapetalae</taxon>
        <taxon>asterids</taxon>
        <taxon>campanulids</taxon>
        <taxon>Asterales</taxon>
        <taxon>Asteraceae</taxon>
        <taxon>Asteroideae</taxon>
        <taxon>Anthemideae</taxon>
        <taxon>Artemisiinae</taxon>
        <taxon>Artemisia</taxon>
    </lineage>
</organism>
<evidence type="ECO:0000313" key="2">
    <source>
        <dbReference type="Proteomes" id="UP000245207"/>
    </source>
</evidence>
<keyword evidence="1" id="KW-0238">DNA-binding</keyword>
<dbReference type="AlphaFoldDB" id="A0A2U1PJ62"/>
<evidence type="ECO:0000313" key="1">
    <source>
        <dbReference type="EMBL" id="PWA85801.1"/>
    </source>
</evidence>
<dbReference type="Proteomes" id="UP000245207">
    <property type="component" value="Unassembled WGS sequence"/>
</dbReference>
<protein>
    <submittedName>
        <fullName evidence="1">Winged helix-turn-helix DNA-binding domain-containing protein</fullName>
    </submittedName>
</protein>
<dbReference type="GO" id="GO:0003677">
    <property type="term" value="F:DNA binding"/>
    <property type="evidence" value="ECO:0007669"/>
    <property type="project" value="UniProtKB-KW"/>
</dbReference>
<dbReference type="STRING" id="35608.A0A2U1PJ62"/>
<accession>A0A2U1PJ62</accession>